<feature type="domain" description="NadR/Ttd14 AAA" evidence="1">
    <location>
        <begin position="2"/>
        <end position="96"/>
    </location>
</feature>
<dbReference type="Gene3D" id="3.40.50.300">
    <property type="entry name" value="P-loop containing nucleotide triphosphate hydrolases"/>
    <property type="match status" value="1"/>
</dbReference>
<evidence type="ECO:0000259" key="1">
    <source>
        <dbReference type="Pfam" id="PF13521"/>
    </source>
</evidence>
<keyword evidence="3" id="KW-1185">Reference proteome</keyword>
<gene>
    <name evidence="2" type="ORF">GGR00_004733</name>
</gene>
<dbReference type="Proteomes" id="UP000536262">
    <property type="component" value="Unassembled WGS sequence"/>
</dbReference>
<proteinExistence type="predicted"/>
<dbReference type="RefSeq" id="WP_184701444.1">
    <property type="nucleotide sequence ID" value="NZ_BAABEG010000001.1"/>
</dbReference>
<evidence type="ECO:0000313" key="2">
    <source>
        <dbReference type="EMBL" id="MBB6356915.1"/>
    </source>
</evidence>
<comment type="caution">
    <text evidence="2">The sequence shown here is derived from an EMBL/GenBank/DDBJ whole genome shotgun (WGS) entry which is preliminary data.</text>
</comment>
<dbReference type="SUPFAM" id="SSF52540">
    <property type="entry name" value="P-loop containing nucleoside triphosphate hydrolases"/>
    <property type="match status" value="1"/>
</dbReference>
<evidence type="ECO:0000313" key="3">
    <source>
        <dbReference type="Proteomes" id="UP000536262"/>
    </source>
</evidence>
<reference evidence="2 3" key="1">
    <citation type="submission" date="2020-08" db="EMBL/GenBank/DDBJ databases">
        <title>Genomic Encyclopedia of Type Strains, Phase IV (KMG-IV): sequencing the most valuable type-strain genomes for metagenomic binning, comparative biology and taxonomic classification.</title>
        <authorList>
            <person name="Goeker M."/>
        </authorList>
    </citation>
    <scope>NUCLEOTIDE SEQUENCE [LARGE SCALE GENOMIC DNA]</scope>
    <source>
        <strain evidence="2 3">DSM 7051</strain>
    </source>
</reference>
<accession>A0A7X0FC38</accession>
<sequence length="183" mass="19964">MRIAVTGTHGSGKTTLIDDFIAAYPGYEHEQEPYWVLAQQGTPFADAATPADLEEQLEQSCTMILASASAPDIVYDRCPLDFIAYLEVVGAQEAFEWTPSGKLLGRIERALATLGLVVFLPLSRPDEIDATIEFPRLRNKVDARLKSIIRDDELGLLEGGPHILELRGTRGGRVARLGTVVTG</sequence>
<dbReference type="Pfam" id="PF13521">
    <property type="entry name" value="AAA_28"/>
    <property type="match status" value="1"/>
</dbReference>
<name>A0A7X0FC38_9HYPH</name>
<organism evidence="2 3">
    <name type="scientific">Aminobacter aganoensis</name>
    <dbReference type="NCBI Taxonomy" id="83264"/>
    <lineage>
        <taxon>Bacteria</taxon>
        <taxon>Pseudomonadati</taxon>
        <taxon>Pseudomonadota</taxon>
        <taxon>Alphaproteobacteria</taxon>
        <taxon>Hyphomicrobiales</taxon>
        <taxon>Phyllobacteriaceae</taxon>
        <taxon>Aminobacter</taxon>
    </lineage>
</organism>
<dbReference type="EMBL" id="JACHOU010000018">
    <property type="protein sequence ID" value="MBB6356915.1"/>
    <property type="molecule type" value="Genomic_DNA"/>
</dbReference>
<dbReference type="AlphaFoldDB" id="A0A7X0FC38"/>
<protein>
    <recommendedName>
        <fullName evidence="1">NadR/Ttd14 AAA domain-containing protein</fullName>
    </recommendedName>
</protein>
<dbReference type="InterPro" id="IPR038727">
    <property type="entry name" value="NadR/Ttd14_AAA_dom"/>
</dbReference>
<dbReference type="InterPro" id="IPR027417">
    <property type="entry name" value="P-loop_NTPase"/>
</dbReference>